<reference evidence="2 3" key="1">
    <citation type="submission" date="2015-03" db="EMBL/GenBank/DDBJ databases">
        <title>Genomics and transcriptomics of the oil-accumulating basidiomycete yeast T. oleaginosus allow insights into substrate utilization and the diverse evolutionary trajectories of mating systems in fungi.</title>
        <authorList>
            <consortium name="DOE Joint Genome Institute"/>
            <person name="Kourist R."/>
            <person name="Kracht O."/>
            <person name="Bracharz F."/>
            <person name="Lipzen A."/>
            <person name="Nolan M."/>
            <person name="Ohm R."/>
            <person name="Grigoriev I."/>
            <person name="Sun S."/>
            <person name="Heitman J."/>
            <person name="Bruck T."/>
            <person name="Nowrousian M."/>
        </authorList>
    </citation>
    <scope>NUCLEOTIDE SEQUENCE [LARGE SCALE GENOMIC DNA]</scope>
    <source>
        <strain evidence="2 3">IBC0246</strain>
    </source>
</reference>
<evidence type="ECO:0000313" key="2">
    <source>
        <dbReference type="EMBL" id="KLT43977.1"/>
    </source>
</evidence>
<evidence type="ECO:0008006" key="4">
    <source>
        <dbReference type="Google" id="ProtNLM"/>
    </source>
</evidence>
<proteinExistence type="predicted"/>
<gene>
    <name evidence="2" type="ORF">CC85DRAFT_326876</name>
</gene>
<dbReference type="RefSeq" id="XP_018280468.1">
    <property type="nucleotide sequence ID" value="XM_018426507.1"/>
</dbReference>
<dbReference type="GeneID" id="28987110"/>
<evidence type="ECO:0000313" key="3">
    <source>
        <dbReference type="Proteomes" id="UP000053611"/>
    </source>
</evidence>
<protein>
    <recommendedName>
        <fullName evidence="4">Myb-like domain-containing protein</fullName>
    </recommendedName>
</protein>
<name>A0A0J0XSD4_9TREE</name>
<sequence>MPKVKSQTKLKQEVKSEDEDQERETTKRNRKAWTLEEEERFAAVIDKLCTHNLWRECKDDPVLAGRGAGGVISHWKAIRNKAFKKSS</sequence>
<organism evidence="2 3">
    <name type="scientific">Cutaneotrichosporon oleaginosum</name>
    <dbReference type="NCBI Taxonomy" id="879819"/>
    <lineage>
        <taxon>Eukaryota</taxon>
        <taxon>Fungi</taxon>
        <taxon>Dikarya</taxon>
        <taxon>Basidiomycota</taxon>
        <taxon>Agaricomycotina</taxon>
        <taxon>Tremellomycetes</taxon>
        <taxon>Trichosporonales</taxon>
        <taxon>Trichosporonaceae</taxon>
        <taxon>Cutaneotrichosporon</taxon>
    </lineage>
</organism>
<dbReference type="Gene3D" id="1.10.10.60">
    <property type="entry name" value="Homeodomain-like"/>
    <property type="match status" value="1"/>
</dbReference>
<dbReference type="AlphaFoldDB" id="A0A0J0XSD4"/>
<accession>A0A0J0XSD4</accession>
<evidence type="ECO:0000256" key="1">
    <source>
        <dbReference type="SAM" id="MobiDB-lite"/>
    </source>
</evidence>
<feature type="region of interest" description="Disordered" evidence="1">
    <location>
        <begin position="1"/>
        <end position="30"/>
    </location>
</feature>
<dbReference type="Proteomes" id="UP000053611">
    <property type="component" value="Unassembled WGS sequence"/>
</dbReference>
<keyword evidence="3" id="KW-1185">Reference proteome</keyword>
<dbReference type="EMBL" id="KQ087190">
    <property type="protein sequence ID" value="KLT43977.1"/>
    <property type="molecule type" value="Genomic_DNA"/>
</dbReference>